<evidence type="ECO:0000256" key="12">
    <source>
        <dbReference type="ARBA" id="ARBA00023128"/>
    </source>
</evidence>
<evidence type="ECO:0000256" key="13">
    <source>
        <dbReference type="ARBA" id="ARBA00023136"/>
    </source>
</evidence>
<dbReference type="PANTHER" id="PTHR13327">
    <property type="entry name" value="NADH-UBIQUINONE OXIDOREDUCTASE ESSS SUBUNIT, MITOCHONDRIAL PRECURSOR"/>
    <property type="match status" value="1"/>
</dbReference>
<dbReference type="GO" id="GO:0005743">
    <property type="term" value="C:mitochondrial inner membrane"/>
    <property type="evidence" value="ECO:0007669"/>
    <property type="project" value="UniProtKB-SubCell"/>
</dbReference>
<evidence type="ECO:0000256" key="10">
    <source>
        <dbReference type="ARBA" id="ARBA00022982"/>
    </source>
</evidence>
<evidence type="ECO:0000256" key="11">
    <source>
        <dbReference type="ARBA" id="ARBA00022989"/>
    </source>
</evidence>
<evidence type="ECO:0000256" key="9">
    <source>
        <dbReference type="ARBA" id="ARBA00022946"/>
    </source>
</evidence>
<dbReference type="EMBL" id="CAKOFQ010006672">
    <property type="protein sequence ID" value="CAH1957655.1"/>
    <property type="molecule type" value="Genomic_DNA"/>
</dbReference>
<evidence type="ECO:0000313" key="20">
    <source>
        <dbReference type="Proteomes" id="UP001152888"/>
    </source>
</evidence>
<keyword evidence="6" id="KW-0679">Respiratory chain</keyword>
<evidence type="ECO:0000256" key="18">
    <source>
        <dbReference type="SAM" id="Phobius"/>
    </source>
</evidence>
<dbReference type="InterPro" id="IPR019329">
    <property type="entry name" value="NADH_UbQ_OxRdtase_ESSS_su"/>
</dbReference>
<evidence type="ECO:0000256" key="7">
    <source>
        <dbReference type="ARBA" id="ARBA00022692"/>
    </source>
</evidence>
<gene>
    <name evidence="19" type="ORF">ACAOBT_LOCUS2228</name>
</gene>
<evidence type="ECO:0000256" key="1">
    <source>
        <dbReference type="ARBA" id="ARBA00003195"/>
    </source>
</evidence>
<evidence type="ECO:0000256" key="14">
    <source>
        <dbReference type="ARBA" id="ARBA00030753"/>
    </source>
</evidence>
<evidence type="ECO:0000256" key="15">
    <source>
        <dbReference type="ARBA" id="ARBA00031387"/>
    </source>
</evidence>
<evidence type="ECO:0000256" key="2">
    <source>
        <dbReference type="ARBA" id="ARBA00004434"/>
    </source>
</evidence>
<evidence type="ECO:0000256" key="6">
    <source>
        <dbReference type="ARBA" id="ARBA00022660"/>
    </source>
</evidence>
<proteinExistence type="inferred from homology"/>
<dbReference type="Pfam" id="PF10183">
    <property type="entry name" value="ESSS"/>
    <property type="match status" value="1"/>
</dbReference>
<evidence type="ECO:0000313" key="19">
    <source>
        <dbReference type="EMBL" id="CAH1957655.1"/>
    </source>
</evidence>
<keyword evidence="8" id="KW-0999">Mitochondrion inner membrane</keyword>
<evidence type="ECO:0000256" key="3">
    <source>
        <dbReference type="ARBA" id="ARBA00008915"/>
    </source>
</evidence>
<evidence type="ECO:0000256" key="8">
    <source>
        <dbReference type="ARBA" id="ARBA00022792"/>
    </source>
</evidence>
<evidence type="ECO:0000256" key="5">
    <source>
        <dbReference type="ARBA" id="ARBA00022448"/>
    </source>
</evidence>
<keyword evidence="10" id="KW-0249">Electron transport</keyword>
<keyword evidence="5" id="KW-0813">Transport</keyword>
<dbReference type="AlphaFoldDB" id="A0A9P0JMK5"/>
<comment type="subunit">
    <text evidence="16">Complex I is composed of 45 different subunits. Interacts with BCAP31.</text>
</comment>
<keyword evidence="11 18" id="KW-1133">Transmembrane helix</keyword>
<dbReference type="PANTHER" id="PTHR13327:SF0">
    <property type="entry name" value="NADH DEHYDROGENASE [UBIQUINONE] 1 BETA SUBCOMPLEX SUBUNIT 11, MITOCHONDRIAL"/>
    <property type="match status" value="1"/>
</dbReference>
<keyword evidence="7 18" id="KW-0812">Transmembrane</keyword>
<organism evidence="19 20">
    <name type="scientific">Acanthoscelides obtectus</name>
    <name type="common">Bean weevil</name>
    <name type="synonym">Bruchus obtectus</name>
    <dbReference type="NCBI Taxonomy" id="200917"/>
    <lineage>
        <taxon>Eukaryota</taxon>
        <taxon>Metazoa</taxon>
        <taxon>Ecdysozoa</taxon>
        <taxon>Arthropoda</taxon>
        <taxon>Hexapoda</taxon>
        <taxon>Insecta</taxon>
        <taxon>Pterygota</taxon>
        <taxon>Neoptera</taxon>
        <taxon>Endopterygota</taxon>
        <taxon>Coleoptera</taxon>
        <taxon>Polyphaga</taxon>
        <taxon>Cucujiformia</taxon>
        <taxon>Chrysomeloidea</taxon>
        <taxon>Chrysomelidae</taxon>
        <taxon>Bruchinae</taxon>
        <taxon>Bruchini</taxon>
        <taxon>Acanthoscelides</taxon>
    </lineage>
</organism>
<dbReference type="Proteomes" id="UP001152888">
    <property type="component" value="Unassembled WGS sequence"/>
</dbReference>
<sequence length="145" mass="16315">MAGIILRNSLKRLFPNVNRRLVSTSKKNPSATATPEAFNPAEAKTKGPEENNWVSYGYDYKSKENDRNAMHSLMFITITLCITVGGFVMAYLPDYNLTSWAQREAYLELRRREAAGLPAVDPNYIDPAKMVLPTDEELGDTEIII</sequence>
<name>A0A9P0JMK5_ACAOB</name>
<feature type="compositionally biased region" description="Polar residues" evidence="17">
    <location>
        <begin position="24"/>
        <end position="33"/>
    </location>
</feature>
<feature type="region of interest" description="Disordered" evidence="17">
    <location>
        <begin position="24"/>
        <end position="50"/>
    </location>
</feature>
<accession>A0A9P0JMK5</accession>
<evidence type="ECO:0000256" key="17">
    <source>
        <dbReference type="SAM" id="MobiDB-lite"/>
    </source>
</evidence>
<keyword evidence="9" id="KW-0809">Transit peptide</keyword>
<evidence type="ECO:0000256" key="16">
    <source>
        <dbReference type="ARBA" id="ARBA00046528"/>
    </source>
</evidence>
<dbReference type="OrthoDB" id="5917019at2759"/>
<reference evidence="19" key="1">
    <citation type="submission" date="2022-03" db="EMBL/GenBank/DDBJ databases">
        <authorList>
            <person name="Sayadi A."/>
        </authorList>
    </citation>
    <scope>NUCLEOTIDE SEQUENCE</scope>
</reference>
<keyword evidence="13 18" id="KW-0472">Membrane</keyword>
<keyword evidence="20" id="KW-1185">Reference proteome</keyword>
<feature type="transmembrane region" description="Helical" evidence="18">
    <location>
        <begin position="73"/>
        <end position="92"/>
    </location>
</feature>
<comment type="similarity">
    <text evidence="3">Belongs to the complex I NDUFB11 subunit family.</text>
</comment>
<keyword evidence="12" id="KW-0496">Mitochondrion</keyword>
<comment type="subcellular location">
    <subcellularLocation>
        <location evidence="2">Mitochondrion inner membrane</location>
        <topology evidence="2">Single-pass membrane protein</topology>
    </subcellularLocation>
</comment>
<comment type="caution">
    <text evidence="19">The sequence shown here is derived from an EMBL/GenBank/DDBJ whole genome shotgun (WGS) entry which is preliminary data.</text>
</comment>
<protein>
    <recommendedName>
        <fullName evidence="4">NADH dehydrogenase [ubiquinone] 1 beta subcomplex subunit 11, mitochondrial</fullName>
    </recommendedName>
    <alternativeName>
        <fullName evidence="15">Complex I-ESSS</fullName>
    </alternativeName>
    <alternativeName>
        <fullName evidence="14">NADH-ubiquinone oxidoreductase ESSS subunit</fullName>
    </alternativeName>
</protein>
<evidence type="ECO:0000256" key="4">
    <source>
        <dbReference type="ARBA" id="ARBA00018632"/>
    </source>
</evidence>
<comment type="function">
    <text evidence="1">Accessory subunit of the mitochondrial membrane respiratory chain NADH dehydrogenase (Complex I), that is believed not to be involved in catalysis. Complex I functions in the transfer of electrons from NADH to the respiratory chain. The immediate electron acceptor for the enzyme is believed to be ubiquinone.</text>
</comment>